<keyword evidence="1" id="KW-0805">Transcription regulation</keyword>
<name>A0ABP8ZL07_9ACTN</name>
<evidence type="ECO:0000313" key="6">
    <source>
        <dbReference type="EMBL" id="GAA4759155.1"/>
    </source>
</evidence>
<dbReference type="SUPFAM" id="SSF48498">
    <property type="entry name" value="Tetracyclin repressor-like, C-terminal domain"/>
    <property type="match status" value="1"/>
</dbReference>
<evidence type="ECO:0000256" key="1">
    <source>
        <dbReference type="ARBA" id="ARBA00023015"/>
    </source>
</evidence>
<gene>
    <name evidence="6" type="ORF">GCM10023350_51480</name>
</gene>
<proteinExistence type="predicted"/>
<dbReference type="InterPro" id="IPR001647">
    <property type="entry name" value="HTH_TetR"/>
</dbReference>
<feature type="domain" description="HTH tetR-type" evidence="5">
    <location>
        <begin position="8"/>
        <end position="68"/>
    </location>
</feature>
<dbReference type="Pfam" id="PF00440">
    <property type="entry name" value="TetR_N"/>
    <property type="match status" value="1"/>
</dbReference>
<dbReference type="Proteomes" id="UP001499882">
    <property type="component" value="Unassembled WGS sequence"/>
</dbReference>
<protein>
    <submittedName>
        <fullName evidence="6">TetR/AcrR family transcriptional regulator</fullName>
    </submittedName>
</protein>
<evidence type="ECO:0000256" key="4">
    <source>
        <dbReference type="PROSITE-ProRule" id="PRU00335"/>
    </source>
</evidence>
<comment type="caution">
    <text evidence="6">The sequence shown here is derived from an EMBL/GenBank/DDBJ whole genome shotgun (WGS) entry which is preliminary data.</text>
</comment>
<dbReference type="SUPFAM" id="SSF46689">
    <property type="entry name" value="Homeodomain-like"/>
    <property type="match status" value="1"/>
</dbReference>
<dbReference type="InterPro" id="IPR025996">
    <property type="entry name" value="MT1864/Rv1816-like_C"/>
</dbReference>
<dbReference type="PANTHER" id="PTHR30055:SF243">
    <property type="entry name" value="HTH-TYPE TRANSCRIPTIONAL REGULATOR RV1816"/>
    <property type="match status" value="1"/>
</dbReference>
<evidence type="ECO:0000259" key="5">
    <source>
        <dbReference type="PROSITE" id="PS50977"/>
    </source>
</evidence>
<evidence type="ECO:0000256" key="3">
    <source>
        <dbReference type="ARBA" id="ARBA00023163"/>
    </source>
</evidence>
<accession>A0ABP8ZL07</accession>
<dbReference type="InterPro" id="IPR009057">
    <property type="entry name" value="Homeodomain-like_sf"/>
</dbReference>
<evidence type="ECO:0000256" key="2">
    <source>
        <dbReference type="ARBA" id="ARBA00023125"/>
    </source>
</evidence>
<sequence>MSRAENRAEQTRAILERARAQLAEVGPAALSVRQIARDVGLVSSAVYRYFPSRDELLTALIVESYDELGDAVEQADAGVRRRSDLDKRFLAVCAAIRDWARANPHEYALLYGSPVPGYVAPQTTTTSASRITGAFLRLAQESETAGDVLGAPTGAVPPKGHQALGGVHLALETTVADDRIVRWLMAWTTVFGHVSMELFGHMHRGILDYDTHFQQVTGQLVADLGLTG</sequence>
<keyword evidence="2 4" id="KW-0238">DNA-binding</keyword>
<dbReference type="Pfam" id="PF13305">
    <property type="entry name" value="TetR_C_33"/>
    <property type="match status" value="1"/>
</dbReference>
<evidence type="ECO:0000313" key="7">
    <source>
        <dbReference type="Proteomes" id="UP001499882"/>
    </source>
</evidence>
<keyword evidence="7" id="KW-1185">Reference proteome</keyword>
<keyword evidence="3" id="KW-0804">Transcription</keyword>
<dbReference type="InterPro" id="IPR036271">
    <property type="entry name" value="Tet_transcr_reg_TetR-rel_C_sf"/>
</dbReference>
<dbReference type="PRINTS" id="PR00455">
    <property type="entry name" value="HTHTETR"/>
</dbReference>
<dbReference type="Gene3D" id="1.10.357.10">
    <property type="entry name" value="Tetracycline Repressor, domain 2"/>
    <property type="match status" value="1"/>
</dbReference>
<organism evidence="6 7">
    <name type="scientific">Nocardioides endophyticus</name>
    <dbReference type="NCBI Taxonomy" id="1353775"/>
    <lineage>
        <taxon>Bacteria</taxon>
        <taxon>Bacillati</taxon>
        <taxon>Actinomycetota</taxon>
        <taxon>Actinomycetes</taxon>
        <taxon>Propionibacteriales</taxon>
        <taxon>Nocardioidaceae</taxon>
        <taxon>Nocardioides</taxon>
    </lineage>
</organism>
<feature type="DNA-binding region" description="H-T-H motif" evidence="4">
    <location>
        <begin position="31"/>
        <end position="50"/>
    </location>
</feature>
<reference evidence="7" key="1">
    <citation type="journal article" date="2019" name="Int. J. Syst. Evol. Microbiol.">
        <title>The Global Catalogue of Microorganisms (GCM) 10K type strain sequencing project: providing services to taxonomists for standard genome sequencing and annotation.</title>
        <authorList>
            <consortium name="The Broad Institute Genomics Platform"/>
            <consortium name="The Broad Institute Genome Sequencing Center for Infectious Disease"/>
            <person name="Wu L."/>
            <person name="Ma J."/>
        </authorList>
    </citation>
    <scope>NUCLEOTIDE SEQUENCE [LARGE SCALE GENOMIC DNA]</scope>
    <source>
        <strain evidence="7">JCM 18532</strain>
    </source>
</reference>
<dbReference type="PANTHER" id="PTHR30055">
    <property type="entry name" value="HTH-TYPE TRANSCRIPTIONAL REGULATOR RUTR"/>
    <property type="match status" value="1"/>
</dbReference>
<dbReference type="PROSITE" id="PS50977">
    <property type="entry name" value="HTH_TETR_2"/>
    <property type="match status" value="1"/>
</dbReference>
<dbReference type="InterPro" id="IPR050109">
    <property type="entry name" value="HTH-type_TetR-like_transc_reg"/>
</dbReference>
<dbReference type="EMBL" id="BAABKN010000036">
    <property type="protein sequence ID" value="GAA4759155.1"/>
    <property type="molecule type" value="Genomic_DNA"/>
</dbReference>